<dbReference type="Gene3D" id="1.10.575.10">
    <property type="entry name" value="P1 Nuclease"/>
    <property type="match status" value="1"/>
</dbReference>
<dbReference type="EMBL" id="LBHC01000001">
    <property type="protein sequence ID" value="KLE33344.1"/>
    <property type="molecule type" value="Genomic_DNA"/>
</dbReference>
<dbReference type="GO" id="GO:0016788">
    <property type="term" value="F:hydrolase activity, acting on ester bonds"/>
    <property type="evidence" value="ECO:0007669"/>
    <property type="project" value="InterPro"/>
</dbReference>
<keyword evidence="6" id="KW-0325">Glycoprotein</keyword>
<dbReference type="RefSeq" id="WP_047006192.1">
    <property type="nucleotide sequence ID" value="NZ_CP018097.1"/>
</dbReference>
<gene>
    <name evidence="7" type="ORF">AAW01_05225</name>
</gene>
<dbReference type="STRING" id="502682.BMF35_a0045"/>
<dbReference type="KEGG" id="egn:BMF35_a0045"/>
<dbReference type="PATRIC" id="fig|502682.8.peg.1070"/>
<dbReference type="InterPro" id="IPR008947">
    <property type="entry name" value="PLipase_C/P1_nuclease_dom_sf"/>
</dbReference>
<dbReference type="CDD" id="cd11010">
    <property type="entry name" value="S1-P1_nuclease"/>
    <property type="match status" value="1"/>
</dbReference>
<evidence type="ECO:0000256" key="3">
    <source>
        <dbReference type="ARBA" id="ARBA00022759"/>
    </source>
</evidence>
<dbReference type="InterPro" id="IPR003154">
    <property type="entry name" value="S1/P1nuclease"/>
</dbReference>
<evidence type="ECO:0000256" key="4">
    <source>
        <dbReference type="ARBA" id="ARBA00022801"/>
    </source>
</evidence>
<evidence type="ECO:0000313" key="7">
    <source>
        <dbReference type="EMBL" id="KLE33344.1"/>
    </source>
</evidence>
<dbReference type="PANTHER" id="PTHR33146:SF26">
    <property type="entry name" value="ENDONUCLEASE 4"/>
    <property type="match status" value="1"/>
</dbReference>
<name>A0A0G9MS20_9SPHN</name>
<dbReference type="GO" id="GO:0046872">
    <property type="term" value="F:metal ion binding"/>
    <property type="evidence" value="ECO:0007669"/>
    <property type="project" value="UniProtKB-KW"/>
</dbReference>
<dbReference type="GO" id="GO:0004519">
    <property type="term" value="F:endonuclease activity"/>
    <property type="evidence" value="ECO:0007669"/>
    <property type="project" value="UniProtKB-KW"/>
</dbReference>
<keyword evidence="4" id="KW-0378">Hydrolase</keyword>
<accession>A0A0G9MS20</accession>
<keyword evidence="8" id="KW-1185">Reference proteome</keyword>
<keyword evidence="5" id="KW-1015">Disulfide bond</keyword>
<dbReference type="GO" id="GO:0003676">
    <property type="term" value="F:nucleic acid binding"/>
    <property type="evidence" value="ECO:0007669"/>
    <property type="project" value="InterPro"/>
</dbReference>
<dbReference type="Proteomes" id="UP000053070">
    <property type="component" value="Unassembled WGS sequence"/>
</dbReference>
<comment type="caution">
    <text evidence="7">The sequence shown here is derived from an EMBL/GenBank/DDBJ whole genome shotgun (WGS) entry which is preliminary data.</text>
</comment>
<proteinExistence type="predicted"/>
<evidence type="ECO:0000256" key="1">
    <source>
        <dbReference type="ARBA" id="ARBA00022722"/>
    </source>
</evidence>
<sequence length="274" mass="31196">MIRKIAFSFAAASLVSATPAAAWGPTGHRVSADIAAENIDGRTRAEIEAIMGHEGLPEGSTWPDEQRSNPEAFWQEEAGPFHYVTLPDGVSAEQLEHPPEGDAATALERFTAVLRDDAATREDKQRALRFVVHLVSDLHMPLHVGNGTDRGGNDVVVDWFDERTNLHWVWDEGMILRQHLSFTEYSERLQQRITPEQTIAWWDADPVTWMDESAELRDQVYPEYGRETGFGTRDIPVILRYDYHWRWMPTVEHRLAQSGIRLAAYLDWVFADEG</sequence>
<evidence type="ECO:0000256" key="5">
    <source>
        <dbReference type="ARBA" id="ARBA00023157"/>
    </source>
</evidence>
<evidence type="ECO:0000313" key="8">
    <source>
        <dbReference type="Proteomes" id="UP000053070"/>
    </source>
</evidence>
<organism evidence="7 8">
    <name type="scientific">Aurantiacibacter gangjinensis</name>
    <dbReference type="NCBI Taxonomy" id="502682"/>
    <lineage>
        <taxon>Bacteria</taxon>
        <taxon>Pseudomonadati</taxon>
        <taxon>Pseudomonadota</taxon>
        <taxon>Alphaproteobacteria</taxon>
        <taxon>Sphingomonadales</taxon>
        <taxon>Erythrobacteraceae</taxon>
        <taxon>Aurantiacibacter</taxon>
    </lineage>
</organism>
<dbReference type="SUPFAM" id="SSF48537">
    <property type="entry name" value="Phospholipase C/P1 nuclease"/>
    <property type="match status" value="1"/>
</dbReference>
<dbReference type="AlphaFoldDB" id="A0A0G9MS20"/>
<dbReference type="GO" id="GO:0006308">
    <property type="term" value="P:DNA catabolic process"/>
    <property type="evidence" value="ECO:0007669"/>
    <property type="project" value="InterPro"/>
</dbReference>
<protein>
    <submittedName>
        <fullName evidence="7">Uncharacterized protein</fullName>
    </submittedName>
</protein>
<dbReference type="OrthoDB" id="267579at2"/>
<keyword evidence="1" id="KW-0540">Nuclease</keyword>
<reference evidence="7 8" key="1">
    <citation type="submission" date="2015-04" db="EMBL/GenBank/DDBJ databases">
        <title>The draft genome sequence of Erythrobacr gangjinensis K7-2.</title>
        <authorList>
            <person name="Zhuang L."/>
            <person name="Liu Y."/>
            <person name="Shao Z."/>
        </authorList>
    </citation>
    <scope>NUCLEOTIDE SEQUENCE [LARGE SCALE GENOMIC DNA]</scope>
    <source>
        <strain evidence="7 8">K7-2</strain>
    </source>
</reference>
<dbReference type="Pfam" id="PF02265">
    <property type="entry name" value="S1-P1_nuclease"/>
    <property type="match status" value="1"/>
</dbReference>
<keyword evidence="2" id="KW-0479">Metal-binding</keyword>
<keyword evidence="3" id="KW-0255">Endonuclease</keyword>
<evidence type="ECO:0000256" key="6">
    <source>
        <dbReference type="ARBA" id="ARBA00023180"/>
    </source>
</evidence>
<dbReference type="PANTHER" id="PTHR33146">
    <property type="entry name" value="ENDONUCLEASE 4"/>
    <property type="match status" value="1"/>
</dbReference>
<evidence type="ECO:0000256" key="2">
    <source>
        <dbReference type="ARBA" id="ARBA00022723"/>
    </source>
</evidence>